<keyword evidence="11 16" id="KW-1133">Transmembrane helix</keyword>
<dbReference type="GO" id="GO:0000155">
    <property type="term" value="F:phosphorelay sensor kinase activity"/>
    <property type="evidence" value="ECO:0007669"/>
    <property type="project" value="InterPro"/>
</dbReference>
<dbReference type="InterPro" id="IPR001789">
    <property type="entry name" value="Sig_transdc_resp-reg_receiver"/>
</dbReference>
<dbReference type="InterPro" id="IPR036641">
    <property type="entry name" value="HPT_dom_sf"/>
</dbReference>
<feature type="modified residue" description="Phosphohistidine" evidence="14">
    <location>
        <position position="869"/>
    </location>
</feature>
<dbReference type="PROSITE" id="PS50110">
    <property type="entry name" value="RESPONSE_REGULATORY"/>
    <property type="match status" value="1"/>
</dbReference>
<feature type="transmembrane region" description="Helical" evidence="16">
    <location>
        <begin position="75"/>
        <end position="94"/>
    </location>
</feature>
<evidence type="ECO:0000256" key="2">
    <source>
        <dbReference type="ARBA" id="ARBA00004429"/>
    </source>
</evidence>
<dbReference type="Pfam" id="PF02518">
    <property type="entry name" value="HATPase_c"/>
    <property type="match status" value="1"/>
</dbReference>
<dbReference type="InterPro" id="IPR005467">
    <property type="entry name" value="His_kinase_dom"/>
</dbReference>
<dbReference type="Pfam" id="PF00512">
    <property type="entry name" value="HisKA"/>
    <property type="match status" value="1"/>
</dbReference>
<dbReference type="AlphaFoldDB" id="A0A486XI33"/>
<dbReference type="InterPro" id="IPR036097">
    <property type="entry name" value="HisK_dim/P_sf"/>
</dbReference>
<dbReference type="InterPro" id="IPR008207">
    <property type="entry name" value="Sig_transdc_His_kin_Hpt_dom"/>
</dbReference>
<dbReference type="PRINTS" id="PR00344">
    <property type="entry name" value="BCTRLSENSOR"/>
</dbReference>
<dbReference type="Gene3D" id="3.40.50.2300">
    <property type="match status" value="1"/>
</dbReference>
<gene>
    <name evidence="20" type="ORF">BAL341_608</name>
</gene>
<keyword evidence="10" id="KW-0547">Nucleotide-binding</keyword>
<evidence type="ECO:0000256" key="5">
    <source>
        <dbReference type="ARBA" id="ARBA00022519"/>
    </source>
</evidence>
<dbReference type="Gene3D" id="3.30.565.10">
    <property type="entry name" value="Histidine kinase-like ATPase, C-terminal domain"/>
    <property type="match status" value="1"/>
</dbReference>
<keyword evidence="9 20" id="KW-0418">Kinase</keyword>
<dbReference type="InterPro" id="IPR004358">
    <property type="entry name" value="Sig_transdc_His_kin-like_C"/>
</dbReference>
<keyword evidence="5" id="KW-0997">Cell inner membrane</keyword>
<evidence type="ECO:0000256" key="14">
    <source>
        <dbReference type="PROSITE-ProRule" id="PRU00110"/>
    </source>
</evidence>
<dbReference type="SUPFAM" id="SSF55874">
    <property type="entry name" value="ATPase domain of HSP90 chaperone/DNA topoisomerase II/histidine kinase"/>
    <property type="match status" value="1"/>
</dbReference>
<accession>A0A486XI33</accession>
<evidence type="ECO:0000256" key="13">
    <source>
        <dbReference type="ARBA" id="ARBA00023136"/>
    </source>
</evidence>
<sequence length="914" mass="100935">MLSFAAIYLLLATFLCWLKLPETISNVPYLLFLYLLLSSVVFLWTIKAANMLLAMSVRPKILRQQSLQHQLSYRFGLYAAIPAALLIALGLNGITSISLVKKMADYQAELGSLKHEIELRLSGHVSKAETMAGLLETQRTKQALQQLVLQEPEFISALITDNNGTVTEFFKADVENDNIIGSSVADRAYFFEVRAKKINYVSNTFTGRAIGTDQLFAVSVPIMANNEFDGIVQIAIKLDSLLEVFPVSNASKSHQILIDSAGKKIWGNNIDGDIGSFWQRPKNAAAMEQRMLENSIFNPLDAILISKDAHHFIMQNHIDNSGWSLHYLIDTEATVLTFFFYLAVALSLITLILEASVLLSKRFVSHYTRALEQLVDYTQKWDGKTPNQSKPEFVQSAREIDTLTYSFINMQRRVAGAHHAIVASMQEVRVLNSELEQRVEQRTHELELERDKANHLAAVKTRFLANMSHEIRTPITIIKGFTEQLIDCTDGNIRQQLRRIQHNTEHLHNVVNDILDVAKMDAGKMSFAPIAISALSLLEEIADSLKQLSSSKQLITELNIDLAAELTVLADPFRLKQIMLNLVSNAVKFTSQGKICLTANITNGNIHISVADQGIGIAADIIPKLFQAFAQADSSISRDYGGTGLGLFISKQLADAMGMELLVSSEVDQGSTFTLIIPAKLTGMSTHLDSAINTIEISPPANSNKGKKVLIVDDVQDIRDLIAAVLCDSGLILSFAQDGAQALNMVQQQAFDLVIMDQQMPKMDGLTAAAKMRQLGFNLPLVQLSADVFTEKTELGPFNCALVKPIDKQALIQTINRLLGMTLTQKPGNSLHVEDDLSKEYKLHLKTQTSMLNALAAQQALTKLASELHKIKGTAGSLGFIDIANAASAAEQKIKQHHIQPDLLAELIKLINDE</sequence>
<keyword evidence="7" id="KW-0808">Transferase</keyword>
<dbReference type="SUPFAM" id="SSF47384">
    <property type="entry name" value="Homodimeric domain of signal transducing histidine kinase"/>
    <property type="match status" value="1"/>
</dbReference>
<dbReference type="CDD" id="cd16922">
    <property type="entry name" value="HATPase_EvgS-ArcB-TorS-like"/>
    <property type="match status" value="1"/>
</dbReference>
<name>A0A486XI33_9GAMM</name>
<keyword evidence="12" id="KW-0902">Two-component regulatory system</keyword>
<keyword evidence="8 16" id="KW-0812">Transmembrane</keyword>
<dbReference type="PANTHER" id="PTHR43047:SF72">
    <property type="entry name" value="OSMOSENSING HISTIDINE PROTEIN KINASE SLN1"/>
    <property type="match status" value="1"/>
</dbReference>
<dbReference type="Gene3D" id="1.20.120.160">
    <property type="entry name" value="HPT domain"/>
    <property type="match status" value="1"/>
</dbReference>
<dbReference type="InterPro" id="IPR011006">
    <property type="entry name" value="CheY-like_superfamily"/>
</dbReference>
<dbReference type="PANTHER" id="PTHR43047">
    <property type="entry name" value="TWO-COMPONENT HISTIDINE PROTEIN KINASE"/>
    <property type="match status" value="1"/>
</dbReference>
<evidence type="ECO:0000256" key="7">
    <source>
        <dbReference type="ARBA" id="ARBA00022679"/>
    </source>
</evidence>
<feature type="domain" description="Response regulatory" evidence="18">
    <location>
        <begin position="708"/>
        <end position="819"/>
    </location>
</feature>
<evidence type="ECO:0000256" key="4">
    <source>
        <dbReference type="ARBA" id="ARBA00022475"/>
    </source>
</evidence>
<evidence type="ECO:0000259" key="19">
    <source>
        <dbReference type="PROSITE" id="PS50894"/>
    </source>
</evidence>
<dbReference type="GO" id="GO:0009927">
    <property type="term" value="F:histidine phosphotransfer kinase activity"/>
    <property type="evidence" value="ECO:0007669"/>
    <property type="project" value="TreeGrafter"/>
</dbReference>
<dbReference type="InterPro" id="IPR003594">
    <property type="entry name" value="HATPase_dom"/>
</dbReference>
<evidence type="ECO:0000256" key="3">
    <source>
        <dbReference type="ARBA" id="ARBA00012438"/>
    </source>
</evidence>
<evidence type="ECO:0000256" key="11">
    <source>
        <dbReference type="ARBA" id="ARBA00022989"/>
    </source>
</evidence>
<evidence type="ECO:0000256" key="9">
    <source>
        <dbReference type="ARBA" id="ARBA00022777"/>
    </source>
</evidence>
<dbReference type="PROSITE" id="PS50109">
    <property type="entry name" value="HIS_KIN"/>
    <property type="match status" value="1"/>
</dbReference>
<reference evidence="20" key="1">
    <citation type="submission" date="2019-04" db="EMBL/GenBank/DDBJ databases">
        <authorList>
            <person name="Brambilla D."/>
        </authorList>
    </citation>
    <scope>NUCLEOTIDE SEQUENCE</scope>
    <source>
        <strain evidence="20">BAL1</strain>
    </source>
</reference>
<dbReference type="EMBL" id="CAAJGR010000059">
    <property type="protein sequence ID" value="VHO02198.1"/>
    <property type="molecule type" value="Genomic_DNA"/>
</dbReference>
<evidence type="ECO:0000256" key="6">
    <source>
        <dbReference type="ARBA" id="ARBA00022553"/>
    </source>
</evidence>
<dbReference type="CDD" id="cd12914">
    <property type="entry name" value="PDC1_DGC_like"/>
    <property type="match status" value="1"/>
</dbReference>
<keyword evidence="4" id="KW-1003">Cell membrane</keyword>
<feature type="transmembrane region" description="Helical" evidence="16">
    <location>
        <begin position="31"/>
        <end position="54"/>
    </location>
</feature>
<evidence type="ECO:0000256" key="15">
    <source>
        <dbReference type="PROSITE-ProRule" id="PRU00169"/>
    </source>
</evidence>
<dbReference type="CDD" id="cd00082">
    <property type="entry name" value="HisKA"/>
    <property type="match status" value="1"/>
</dbReference>
<dbReference type="InterPro" id="IPR036890">
    <property type="entry name" value="HATPase_C_sf"/>
</dbReference>
<feature type="transmembrane region" description="Helical" evidence="16">
    <location>
        <begin position="338"/>
        <end position="359"/>
    </location>
</feature>
<organism evidence="20">
    <name type="scientific">Rheinheimera sp. BAL341</name>
    <dbReference type="NCBI Taxonomy" id="1708203"/>
    <lineage>
        <taxon>Bacteria</taxon>
        <taxon>Pseudomonadati</taxon>
        <taxon>Pseudomonadota</taxon>
        <taxon>Gammaproteobacteria</taxon>
        <taxon>Chromatiales</taxon>
        <taxon>Chromatiaceae</taxon>
        <taxon>Rheinheimera</taxon>
    </lineage>
</organism>
<evidence type="ECO:0000256" key="10">
    <source>
        <dbReference type="ARBA" id="ARBA00022840"/>
    </source>
</evidence>
<evidence type="ECO:0000259" key="17">
    <source>
        <dbReference type="PROSITE" id="PS50109"/>
    </source>
</evidence>
<proteinExistence type="predicted"/>
<dbReference type="CDD" id="cd17546">
    <property type="entry name" value="REC_hyHK_CKI1_RcsC-like"/>
    <property type="match status" value="1"/>
</dbReference>
<feature type="domain" description="Histidine kinase" evidence="17">
    <location>
        <begin position="466"/>
        <end position="681"/>
    </location>
</feature>
<keyword evidence="10" id="KW-0067">ATP-binding</keyword>
<dbReference type="InterPro" id="IPR003661">
    <property type="entry name" value="HisK_dim/P_dom"/>
</dbReference>
<evidence type="ECO:0000313" key="20">
    <source>
        <dbReference type="EMBL" id="VHO02198.1"/>
    </source>
</evidence>
<protein>
    <recommendedName>
        <fullName evidence="3">histidine kinase</fullName>
        <ecNumber evidence="3">2.7.13.3</ecNumber>
    </recommendedName>
</protein>
<comment type="subcellular location">
    <subcellularLocation>
        <location evidence="2">Cell inner membrane</location>
        <topology evidence="2">Multi-pass membrane protein</topology>
    </subcellularLocation>
</comment>
<dbReference type="Pfam" id="PF00072">
    <property type="entry name" value="Response_reg"/>
    <property type="match status" value="1"/>
</dbReference>
<feature type="modified residue" description="4-aspartylphosphate" evidence="15">
    <location>
        <position position="757"/>
    </location>
</feature>
<evidence type="ECO:0000256" key="1">
    <source>
        <dbReference type="ARBA" id="ARBA00000085"/>
    </source>
</evidence>
<dbReference type="FunFam" id="3.30.565.10:FF:000010">
    <property type="entry name" value="Sensor histidine kinase RcsC"/>
    <property type="match status" value="1"/>
</dbReference>
<dbReference type="EC" id="2.7.13.3" evidence="3"/>
<comment type="catalytic activity">
    <reaction evidence="1">
        <text>ATP + protein L-histidine = ADP + protein N-phospho-L-histidine.</text>
        <dbReference type="EC" id="2.7.13.3"/>
    </reaction>
</comment>
<dbReference type="Pfam" id="PF01627">
    <property type="entry name" value="Hpt"/>
    <property type="match status" value="1"/>
</dbReference>
<dbReference type="SUPFAM" id="SSF47226">
    <property type="entry name" value="Histidine-containing phosphotransfer domain, HPT domain"/>
    <property type="match status" value="1"/>
</dbReference>
<dbReference type="Gene3D" id="1.10.287.130">
    <property type="match status" value="1"/>
</dbReference>
<evidence type="ECO:0000259" key="18">
    <source>
        <dbReference type="PROSITE" id="PS50110"/>
    </source>
</evidence>
<keyword evidence="13 16" id="KW-0472">Membrane</keyword>
<dbReference type="SMART" id="SM00387">
    <property type="entry name" value="HATPase_c"/>
    <property type="match status" value="1"/>
</dbReference>
<evidence type="ECO:0000256" key="12">
    <source>
        <dbReference type="ARBA" id="ARBA00023012"/>
    </source>
</evidence>
<evidence type="ECO:0000256" key="8">
    <source>
        <dbReference type="ARBA" id="ARBA00022692"/>
    </source>
</evidence>
<feature type="domain" description="HPt" evidence="19">
    <location>
        <begin position="829"/>
        <end position="914"/>
    </location>
</feature>
<dbReference type="GO" id="GO:0005886">
    <property type="term" value="C:plasma membrane"/>
    <property type="evidence" value="ECO:0007669"/>
    <property type="project" value="UniProtKB-SubCell"/>
</dbReference>
<evidence type="ECO:0000256" key="16">
    <source>
        <dbReference type="SAM" id="Phobius"/>
    </source>
</evidence>
<dbReference type="PROSITE" id="PS50894">
    <property type="entry name" value="HPT"/>
    <property type="match status" value="1"/>
</dbReference>
<dbReference type="SMART" id="SM00448">
    <property type="entry name" value="REC"/>
    <property type="match status" value="1"/>
</dbReference>
<dbReference type="SMART" id="SM00388">
    <property type="entry name" value="HisKA"/>
    <property type="match status" value="1"/>
</dbReference>
<dbReference type="Gene3D" id="3.30.450.20">
    <property type="entry name" value="PAS domain"/>
    <property type="match status" value="1"/>
</dbReference>
<keyword evidence="6 15" id="KW-0597">Phosphoprotein</keyword>
<dbReference type="FunFam" id="1.10.287.130:FF:000001">
    <property type="entry name" value="Two-component sensor histidine kinase"/>
    <property type="match status" value="1"/>
</dbReference>
<dbReference type="SUPFAM" id="SSF52172">
    <property type="entry name" value="CheY-like"/>
    <property type="match status" value="1"/>
</dbReference>